<name>A0A840TRX2_9BACT</name>
<evidence type="ECO:0000256" key="1">
    <source>
        <dbReference type="SAM" id="SignalP"/>
    </source>
</evidence>
<feature type="chain" id="PRO_5032465322" description="DUF1236 domain-containing protein" evidence="1">
    <location>
        <begin position="30"/>
        <end position="114"/>
    </location>
</feature>
<evidence type="ECO:0000313" key="2">
    <source>
        <dbReference type="EMBL" id="MBB5283993.1"/>
    </source>
</evidence>
<dbReference type="EMBL" id="JACHGF010000003">
    <property type="protein sequence ID" value="MBB5283993.1"/>
    <property type="molecule type" value="Genomic_DNA"/>
</dbReference>
<protein>
    <recommendedName>
        <fullName evidence="4">DUF1236 domain-containing protein</fullName>
    </recommendedName>
</protein>
<keyword evidence="1" id="KW-0732">Signal</keyword>
<keyword evidence="3" id="KW-1185">Reference proteome</keyword>
<accession>A0A840TRX2</accession>
<evidence type="ECO:0000313" key="3">
    <source>
        <dbReference type="Proteomes" id="UP000557307"/>
    </source>
</evidence>
<reference evidence="2 3" key="1">
    <citation type="submission" date="2020-08" db="EMBL/GenBank/DDBJ databases">
        <title>Genomic Encyclopedia of Type Strains, Phase IV (KMG-IV): sequencing the most valuable type-strain genomes for metagenomic binning, comparative biology and taxonomic classification.</title>
        <authorList>
            <person name="Goeker M."/>
        </authorList>
    </citation>
    <scope>NUCLEOTIDE SEQUENCE [LARGE SCALE GENOMIC DNA]</scope>
    <source>
        <strain evidence="2 3">DSM 105074</strain>
    </source>
</reference>
<gene>
    <name evidence="2" type="ORF">HNQ92_002136</name>
</gene>
<dbReference type="Proteomes" id="UP000557307">
    <property type="component" value="Unassembled WGS sequence"/>
</dbReference>
<sequence length="114" mass="13069">MTIQSTTFLRVRLPLLLALALLLSTRVFAQQTPTATPNQRTEQENAELKVPQKEPVLKVSMLNLKQLVAKRPEKPARITSEGYKVYYLDASEIPVTIQEVPIQKENIRYLHKEN</sequence>
<evidence type="ECO:0008006" key="4">
    <source>
        <dbReference type="Google" id="ProtNLM"/>
    </source>
</evidence>
<dbReference type="AlphaFoldDB" id="A0A840TRX2"/>
<organism evidence="2 3">
    <name type="scientific">Rhabdobacter roseus</name>
    <dbReference type="NCBI Taxonomy" id="1655419"/>
    <lineage>
        <taxon>Bacteria</taxon>
        <taxon>Pseudomonadati</taxon>
        <taxon>Bacteroidota</taxon>
        <taxon>Cytophagia</taxon>
        <taxon>Cytophagales</taxon>
        <taxon>Cytophagaceae</taxon>
        <taxon>Rhabdobacter</taxon>
    </lineage>
</organism>
<comment type="caution">
    <text evidence="2">The sequence shown here is derived from an EMBL/GenBank/DDBJ whole genome shotgun (WGS) entry which is preliminary data.</text>
</comment>
<dbReference type="RefSeq" id="WP_184173958.1">
    <property type="nucleotide sequence ID" value="NZ_JACHGF010000003.1"/>
</dbReference>
<feature type="signal peptide" evidence="1">
    <location>
        <begin position="1"/>
        <end position="29"/>
    </location>
</feature>
<proteinExistence type="predicted"/>